<comment type="similarity">
    <text evidence="1 5">Belongs to the CoaE family.</text>
</comment>
<comment type="caution">
    <text evidence="7">The sequence shown here is derived from an EMBL/GenBank/DDBJ whole genome shotgun (WGS) entry which is preliminary data.</text>
</comment>
<reference evidence="7 8" key="1">
    <citation type="submission" date="2019-02" db="EMBL/GenBank/DDBJ databases">
        <title>Isolation and identification of novel species under the genus Muribaculum.</title>
        <authorList>
            <person name="Miyake S."/>
            <person name="Ding Y."/>
            <person name="Low A."/>
            <person name="Soh M."/>
            <person name="Seedorf H."/>
        </authorList>
    </citation>
    <scope>NUCLEOTIDE SEQUENCE [LARGE SCALE GENOMIC DNA]</scope>
    <source>
        <strain evidence="7 8">TLL-A3</strain>
    </source>
</reference>
<dbReference type="CDD" id="cd02022">
    <property type="entry name" value="DPCK"/>
    <property type="match status" value="1"/>
</dbReference>
<organism evidence="7 8">
    <name type="scientific">Duncaniella freteri</name>
    <dbReference type="NCBI Taxonomy" id="2530391"/>
    <lineage>
        <taxon>Bacteria</taxon>
        <taxon>Pseudomonadati</taxon>
        <taxon>Bacteroidota</taxon>
        <taxon>Bacteroidia</taxon>
        <taxon>Bacteroidales</taxon>
        <taxon>Muribaculaceae</taxon>
        <taxon>Duncaniella</taxon>
    </lineage>
</organism>
<dbReference type="GO" id="GO:0004140">
    <property type="term" value="F:dephospho-CoA kinase activity"/>
    <property type="evidence" value="ECO:0007669"/>
    <property type="project" value="UniProtKB-UniRule"/>
</dbReference>
<evidence type="ECO:0000256" key="4">
    <source>
        <dbReference type="ARBA" id="ARBA00022993"/>
    </source>
</evidence>
<evidence type="ECO:0000256" key="1">
    <source>
        <dbReference type="ARBA" id="ARBA00009018"/>
    </source>
</evidence>
<comment type="pathway">
    <text evidence="5">Cofactor biosynthesis; coenzyme A biosynthesis; CoA from (R)-pantothenate: step 5/5.</text>
</comment>
<dbReference type="InterPro" id="IPR001977">
    <property type="entry name" value="Depp_CoAkinase"/>
</dbReference>
<gene>
    <name evidence="5 7" type="primary">coaE</name>
    <name evidence="7" type="ORF">EZ315_08040</name>
</gene>
<accession>A0A4Z0VAP3</accession>
<feature type="binding site" evidence="5">
    <location>
        <begin position="17"/>
        <end position="22"/>
    </location>
    <ligand>
        <name>ATP</name>
        <dbReference type="ChEBI" id="CHEBI:30616"/>
    </ligand>
</feature>
<dbReference type="GO" id="GO:0005524">
    <property type="term" value="F:ATP binding"/>
    <property type="evidence" value="ECO:0007669"/>
    <property type="project" value="UniProtKB-UniRule"/>
</dbReference>
<dbReference type="PANTHER" id="PTHR10695">
    <property type="entry name" value="DEPHOSPHO-COA KINASE-RELATED"/>
    <property type="match status" value="1"/>
</dbReference>
<comment type="subcellular location">
    <subcellularLocation>
        <location evidence="5">Cytoplasm</location>
    </subcellularLocation>
</comment>
<dbReference type="PANTHER" id="PTHR10695:SF46">
    <property type="entry name" value="BIFUNCTIONAL COENZYME A SYNTHASE-RELATED"/>
    <property type="match status" value="1"/>
</dbReference>
<dbReference type="GO" id="GO:0015937">
    <property type="term" value="P:coenzyme A biosynthetic process"/>
    <property type="evidence" value="ECO:0007669"/>
    <property type="project" value="UniProtKB-UniRule"/>
</dbReference>
<dbReference type="Proteomes" id="UP000297635">
    <property type="component" value="Unassembled WGS sequence"/>
</dbReference>
<keyword evidence="4 5" id="KW-0173">Coenzyme A biosynthesis</keyword>
<evidence type="ECO:0000256" key="2">
    <source>
        <dbReference type="ARBA" id="ARBA00022741"/>
    </source>
</evidence>
<dbReference type="HAMAP" id="MF_00376">
    <property type="entry name" value="Dephospho_CoA_kinase"/>
    <property type="match status" value="1"/>
</dbReference>
<comment type="catalytic activity">
    <reaction evidence="5">
        <text>3'-dephospho-CoA + ATP = ADP + CoA + H(+)</text>
        <dbReference type="Rhea" id="RHEA:18245"/>
        <dbReference type="ChEBI" id="CHEBI:15378"/>
        <dbReference type="ChEBI" id="CHEBI:30616"/>
        <dbReference type="ChEBI" id="CHEBI:57287"/>
        <dbReference type="ChEBI" id="CHEBI:57328"/>
        <dbReference type="ChEBI" id="CHEBI:456216"/>
        <dbReference type="EC" id="2.7.1.24"/>
    </reaction>
</comment>
<keyword evidence="8" id="KW-1185">Reference proteome</keyword>
<evidence type="ECO:0000313" key="8">
    <source>
        <dbReference type="Proteomes" id="UP000297635"/>
    </source>
</evidence>
<dbReference type="GO" id="GO:0005737">
    <property type="term" value="C:cytoplasm"/>
    <property type="evidence" value="ECO:0007669"/>
    <property type="project" value="UniProtKB-SubCell"/>
</dbReference>
<dbReference type="InterPro" id="IPR027417">
    <property type="entry name" value="P-loop_NTPase"/>
</dbReference>
<dbReference type="UniPathway" id="UPA00241">
    <property type="reaction ID" value="UER00356"/>
</dbReference>
<dbReference type="EC" id="2.7.1.24" evidence="5 6"/>
<dbReference type="SUPFAM" id="SSF52540">
    <property type="entry name" value="P-loop containing nucleoside triphosphate hydrolases"/>
    <property type="match status" value="1"/>
</dbReference>
<keyword evidence="3 5" id="KW-0067">ATP-binding</keyword>
<keyword evidence="5 7" id="KW-0808">Transferase</keyword>
<evidence type="ECO:0000256" key="6">
    <source>
        <dbReference type="NCBIfam" id="TIGR00152"/>
    </source>
</evidence>
<dbReference type="Pfam" id="PF01121">
    <property type="entry name" value="CoaE"/>
    <property type="match status" value="1"/>
</dbReference>
<proteinExistence type="inferred from homology"/>
<protein>
    <recommendedName>
        <fullName evidence="5 6">Dephospho-CoA kinase</fullName>
        <ecNumber evidence="5 6">2.7.1.24</ecNumber>
    </recommendedName>
    <alternativeName>
        <fullName evidence="5">Dephosphocoenzyme A kinase</fullName>
    </alternativeName>
</protein>
<sequence length="200" mass="22073">MPNRSMERLIAITGGIGSGKSVVSRIVSAMGYPVYDCDTQARRLMDRSDSIKSAIAELIAPSCIINGEIDRAALSAEVFSSAEKLECLNGIVHGAVREHLAMWSSHPDRATGIRFVETAILYQSGLDTMVDEVWQVDAPEELRIQRVMARNAMSRSQVTDRIKSQDSYIPAILHRHTRLIINDGDAAVLPQVERLIDELA</sequence>
<dbReference type="Gene3D" id="3.40.50.300">
    <property type="entry name" value="P-loop containing nucleotide triphosphate hydrolases"/>
    <property type="match status" value="1"/>
</dbReference>
<evidence type="ECO:0000256" key="5">
    <source>
        <dbReference type="HAMAP-Rule" id="MF_00376"/>
    </source>
</evidence>
<keyword evidence="2 5" id="KW-0547">Nucleotide-binding</keyword>
<evidence type="ECO:0000256" key="3">
    <source>
        <dbReference type="ARBA" id="ARBA00022840"/>
    </source>
</evidence>
<evidence type="ECO:0000313" key="7">
    <source>
        <dbReference type="EMBL" id="TGG40618.1"/>
    </source>
</evidence>
<dbReference type="EMBL" id="SJSA01000001">
    <property type="protein sequence ID" value="TGG40618.1"/>
    <property type="molecule type" value="Genomic_DNA"/>
</dbReference>
<dbReference type="PROSITE" id="PS51219">
    <property type="entry name" value="DPCK"/>
    <property type="match status" value="1"/>
</dbReference>
<comment type="function">
    <text evidence="5">Catalyzes the phosphorylation of the 3'-hydroxyl group of dephosphocoenzyme A to form coenzyme A.</text>
</comment>
<name>A0A4Z0VAP3_9BACT</name>
<keyword evidence="5" id="KW-0963">Cytoplasm</keyword>
<dbReference type="NCBIfam" id="TIGR00152">
    <property type="entry name" value="dephospho-CoA kinase"/>
    <property type="match status" value="1"/>
</dbReference>
<keyword evidence="5 7" id="KW-0418">Kinase</keyword>
<dbReference type="AlphaFoldDB" id="A0A4Z0VAP3"/>